<protein>
    <submittedName>
        <fullName evidence="3">Uncharacterized protein</fullName>
    </submittedName>
</protein>
<gene>
    <name evidence="3" type="ORF">ARTHRO_11677</name>
</gene>
<dbReference type="RefSeq" id="WP_006620747.1">
    <property type="nucleotide sequence ID" value="NZ_FO818640.1"/>
</dbReference>
<feature type="region of interest" description="Disordered" evidence="2">
    <location>
        <begin position="733"/>
        <end position="766"/>
    </location>
</feature>
<proteinExistence type="predicted"/>
<feature type="region of interest" description="Disordered" evidence="2">
    <location>
        <begin position="186"/>
        <end position="207"/>
    </location>
</feature>
<reference evidence="3 4" key="1">
    <citation type="submission" date="2014-02" db="EMBL/GenBank/DDBJ databases">
        <authorList>
            <person name="Genoscope - CEA"/>
        </authorList>
    </citation>
    <scope>NUCLEOTIDE SEQUENCE [LARGE SCALE GENOMIC DNA]</scope>
    <source>
        <strain evidence="3 4">PCC 8005</strain>
    </source>
</reference>
<feature type="coiled-coil region" evidence="1">
    <location>
        <begin position="98"/>
        <end position="125"/>
    </location>
</feature>
<accession>A0A9P1KDR3</accession>
<feature type="compositionally biased region" description="Basic and acidic residues" evidence="2">
    <location>
        <begin position="733"/>
        <end position="742"/>
    </location>
</feature>
<feature type="compositionally biased region" description="Acidic residues" evidence="2">
    <location>
        <begin position="439"/>
        <end position="451"/>
    </location>
</feature>
<name>A0A9P1KDR3_9CYAN</name>
<dbReference type="AlphaFoldDB" id="A0A9P1KDR3"/>
<feature type="compositionally biased region" description="Acidic residues" evidence="2">
    <location>
        <begin position="466"/>
        <end position="475"/>
    </location>
</feature>
<feature type="compositionally biased region" description="Polar residues" evidence="2">
    <location>
        <begin position="688"/>
        <end position="699"/>
    </location>
</feature>
<feature type="region of interest" description="Disordered" evidence="2">
    <location>
        <begin position="688"/>
        <end position="719"/>
    </location>
</feature>
<dbReference type="EMBL" id="FO818640">
    <property type="protein sequence ID" value="CDM94003.1"/>
    <property type="molecule type" value="Genomic_DNA"/>
</dbReference>
<feature type="compositionally biased region" description="Polar residues" evidence="2">
    <location>
        <begin position="548"/>
        <end position="574"/>
    </location>
</feature>
<evidence type="ECO:0000313" key="4">
    <source>
        <dbReference type="Proteomes" id="UP000032946"/>
    </source>
</evidence>
<evidence type="ECO:0000313" key="3">
    <source>
        <dbReference type="EMBL" id="CDM94003.1"/>
    </source>
</evidence>
<feature type="compositionally biased region" description="Basic and acidic residues" evidence="2">
    <location>
        <begin position="476"/>
        <end position="499"/>
    </location>
</feature>
<feature type="compositionally biased region" description="Polar residues" evidence="2">
    <location>
        <begin position="751"/>
        <end position="760"/>
    </location>
</feature>
<evidence type="ECO:0000256" key="1">
    <source>
        <dbReference type="SAM" id="Coils"/>
    </source>
</evidence>
<feature type="region of interest" description="Disordered" evidence="2">
    <location>
        <begin position="398"/>
        <end position="617"/>
    </location>
</feature>
<organism evidence="3 4">
    <name type="scientific">Limnospira indica PCC 8005</name>
    <dbReference type="NCBI Taxonomy" id="376219"/>
    <lineage>
        <taxon>Bacteria</taxon>
        <taxon>Bacillati</taxon>
        <taxon>Cyanobacteriota</taxon>
        <taxon>Cyanophyceae</taxon>
        <taxon>Oscillatoriophycideae</taxon>
        <taxon>Oscillatoriales</taxon>
        <taxon>Sirenicapillariaceae</taxon>
        <taxon>Limnospira</taxon>
    </lineage>
</organism>
<dbReference type="Proteomes" id="UP000032946">
    <property type="component" value="Chromosome"/>
</dbReference>
<keyword evidence="1" id="KW-0175">Coiled coil</keyword>
<evidence type="ECO:0000256" key="2">
    <source>
        <dbReference type="SAM" id="MobiDB-lite"/>
    </source>
</evidence>
<feature type="compositionally biased region" description="Low complexity" evidence="2">
    <location>
        <begin position="453"/>
        <end position="465"/>
    </location>
</feature>
<feature type="compositionally biased region" description="Acidic residues" evidence="2">
    <location>
        <begin position="534"/>
        <end position="546"/>
    </location>
</feature>
<feature type="compositionally biased region" description="Acidic residues" evidence="2">
    <location>
        <begin position="416"/>
        <end position="428"/>
    </location>
</feature>
<sequence length="766" mass="84952">MTSHQDQIQTLIAEIDEVLSQPSPRLPWVAFGETVTRARQVLQRVRNYLVSLQQDIDDSSLSLRSTGSADPSSLSESQQQNFWQALREEMGYLRSRLSALLKSEVEELRHERQLLLQDIRALELRRQENLLSVDQSHDQQQIITEFLQELMNRLQESLTESVSETLSNLEEQVINALLLGDTVQTTPSESTTALGRRGGEGANSSRDVRVFSDAGGDYAEELETSKMLPRLTPAQRLEQMRTLQAQSDQMLMTLDSSLSVIFEALQSNLQTYQESLSQNIEKMHGLGQQGEVILSAWINYLTQQLSQATTSELQSSIQLLDLQPRQGTPPLKPNAIGQQGVVMTPETQPSPEISSVPDHDDFFPFAGVELPLPTRVSETPIESKPRPEPKEDIVAETAADIPPEPVDEGNWGADLFGDDEADDSDDIVAETAADISPESVDDGGWDAEDLFGDTSETSTETSTDLSESEPDEEDLRLDTQDLFKDTPEEELPVARETRRNVSSAGGGNGSQSDPFDGFSVSEELDLYGSLQPDDAQELLWEDDDILSENINQNQPVEMNRDTPNQKASPSASQDTFEDFSNIFEEPNLKEDEQFIYASPDENLLPGVDDGSDDDESMDSRLLVDKSTLEQLEAELARLESPESNEIEDILAEDILAEDSGEDYQPISMPSEEEMITFDNLFGELNSSVKTSRSAASNSAGKPEKSATVSDNPLTEWGDSDVTLDDILSSFEQAENKSSSKIDDNDEFLSLESLSQEMSKSNPKKRD</sequence>
<keyword evidence="4" id="KW-1185">Reference proteome</keyword>